<comment type="caution">
    <text evidence="1">The sequence shown here is derived from an EMBL/GenBank/DDBJ whole genome shotgun (WGS) entry which is preliminary data.</text>
</comment>
<dbReference type="Proteomes" id="UP000240490">
    <property type="component" value="Unassembled WGS sequence"/>
</dbReference>
<gene>
    <name evidence="1" type="ORF">B9Q08_05825</name>
</gene>
<sequence length="154" mass="16514">MRSGGHALSRVKLFVKRGVPSSITCGGHALSRVAPLFLVMFVALDATPLLGAAASVAGQQTSTVSTAITLNTTETLPPGYYYPFSVPNTYPNATFGYYFSVSNTSVILRAEELREALRKTNELAAESLGVILRECEHTTKRSHMYPGQSQGGSQ</sequence>
<evidence type="ECO:0000313" key="2">
    <source>
        <dbReference type="Proteomes" id="UP000240490"/>
    </source>
</evidence>
<proteinExistence type="predicted"/>
<organism evidence="1 2">
    <name type="scientific">Candidatus Marsarchaeota G2 archaeon ECH_B_SAG-M15</name>
    <dbReference type="NCBI Taxonomy" id="1978162"/>
    <lineage>
        <taxon>Archaea</taxon>
        <taxon>Candidatus Marsarchaeota</taxon>
        <taxon>Candidatus Marsarchaeota group 2</taxon>
    </lineage>
</organism>
<dbReference type="AlphaFoldDB" id="A0A2R6AUA7"/>
<evidence type="ECO:0000313" key="1">
    <source>
        <dbReference type="EMBL" id="PSN89966.1"/>
    </source>
</evidence>
<accession>A0A2R6AUA7</accession>
<name>A0A2R6AUA7_9ARCH</name>
<reference evidence="1 2" key="1">
    <citation type="submission" date="2017-04" db="EMBL/GenBank/DDBJ databases">
        <title>Novel microbial lineages endemic to geothermal iron-oxide mats fill important gaps in the evolutionary history of Archaea.</title>
        <authorList>
            <person name="Jay Z.J."/>
            <person name="Beam J.P."/>
            <person name="Dlakic M."/>
            <person name="Rusch D.B."/>
            <person name="Kozubal M.A."/>
            <person name="Inskeep W.P."/>
        </authorList>
    </citation>
    <scope>NUCLEOTIDE SEQUENCE [LARGE SCALE GENOMIC DNA]</scope>
    <source>
        <strain evidence="1">ECH_B_SAG-M15</strain>
    </source>
</reference>
<dbReference type="EMBL" id="NEXJ01000101">
    <property type="protein sequence ID" value="PSN89966.1"/>
    <property type="molecule type" value="Genomic_DNA"/>
</dbReference>
<protein>
    <submittedName>
        <fullName evidence="1">Uncharacterized protein</fullName>
    </submittedName>
</protein>